<keyword evidence="2" id="KW-0813">Transport</keyword>
<name>A0AAI9SU45_9ASCO</name>
<keyword evidence="4 8" id="KW-1133">Transmembrane helix</keyword>
<feature type="domain" description="Major facilitator superfamily (MFS) profile" evidence="9">
    <location>
        <begin position="175"/>
        <end position="763"/>
    </location>
</feature>
<evidence type="ECO:0000256" key="8">
    <source>
        <dbReference type="SAM" id="Phobius"/>
    </source>
</evidence>
<evidence type="ECO:0000256" key="3">
    <source>
        <dbReference type="ARBA" id="ARBA00022692"/>
    </source>
</evidence>
<dbReference type="RefSeq" id="XP_049178672.1">
    <property type="nucleotide sequence ID" value="XM_049325820.1"/>
</dbReference>
<dbReference type="GO" id="GO:0010509">
    <property type="term" value="P:intracellular polyamine homeostasis"/>
    <property type="evidence" value="ECO:0007669"/>
    <property type="project" value="TreeGrafter"/>
</dbReference>
<dbReference type="PROSITE" id="PS50850">
    <property type="entry name" value="MFS"/>
    <property type="match status" value="1"/>
</dbReference>
<dbReference type="GO" id="GO:0015203">
    <property type="term" value="F:polyamine transmembrane transporter activity"/>
    <property type="evidence" value="ECO:0007669"/>
    <property type="project" value="TreeGrafter"/>
</dbReference>
<feature type="transmembrane region" description="Helical" evidence="8">
    <location>
        <begin position="645"/>
        <end position="667"/>
    </location>
</feature>
<dbReference type="InterPro" id="IPR036259">
    <property type="entry name" value="MFS_trans_sf"/>
</dbReference>
<dbReference type="PANTHER" id="PTHR23502">
    <property type="entry name" value="MAJOR FACILITATOR SUPERFAMILY"/>
    <property type="match status" value="1"/>
</dbReference>
<dbReference type="Gene3D" id="1.20.1720.10">
    <property type="entry name" value="Multidrug resistance protein D"/>
    <property type="match status" value="1"/>
</dbReference>
<feature type="transmembrane region" description="Helical" evidence="8">
    <location>
        <begin position="566"/>
        <end position="589"/>
    </location>
</feature>
<evidence type="ECO:0000313" key="10">
    <source>
        <dbReference type="EMBL" id="KAI3402925.2"/>
    </source>
</evidence>
<feature type="region of interest" description="Disordered" evidence="7">
    <location>
        <begin position="371"/>
        <end position="427"/>
    </location>
</feature>
<dbReference type="InterPro" id="IPR011701">
    <property type="entry name" value="MFS"/>
</dbReference>
<dbReference type="Pfam" id="PF07690">
    <property type="entry name" value="MFS_1"/>
    <property type="match status" value="2"/>
</dbReference>
<dbReference type="SUPFAM" id="SSF103473">
    <property type="entry name" value="MFS general substrate transporter"/>
    <property type="match status" value="1"/>
</dbReference>
<feature type="region of interest" description="Disordered" evidence="7">
    <location>
        <begin position="78"/>
        <end position="103"/>
    </location>
</feature>
<evidence type="ECO:0000256" key="1">
    <source>
        <dbReference type="ARBA" id="ARBA00004141"/>
    </source>
</evidence>
<feature type="transmembrane region" description="Helical" evidence="8">
    <location>
        <begin position="173"/>
        <end position="197"/>
    </location>
</feature>
<evidence type="ECO:0000259" key="9">
    <source>
        <dbReference type="PROSITE" id="PS50850"/>
    </source>
</evidence>
<comment type="caution">
    <text evidence="10">The sequence shown here is derived from an EMBL/GenBank/DDBJ whole genome shotgun (WGS) entry which is preliminary data.</text>
</comment>
<feature type="transmembrane region" description="Helical" evidence="8">
    <location>
        <begin position="331"/>
        <end position="349"/>
    </location>
</feature>
<dbReference type="GO" id="GO:0005886">
    <property type="term" value="C:plasma membrane"/>
    <property type="evidence" value="ECO:0007669"/>
    <property type="project" value="TreeGrafter"/>
</dbReference>
<evidence type="ECO:0000313" key="11">
    <source>
        <dbReference type="Proteomes" id="UP001202479"/>
    </source>
</evidence>
<proteinExistence type="inferred from homology"/>
<feature type="transmembrane region" description="Helical" evidence="8">
    <location>
        <begin position="601"/>
        <end position="624"/>
    </location>
</feature>
<dbReference type="AlphaFoldDB" id="A0AAI9SU45"/>
<feature type="transmembrane region" description="Helical" evidence="8">
    <location>
        <begin position="304"/>
        <end position="325"/>
    </location>
</feature>
<dbReference type="PANTHER" id="PTHR23502:SF5">
    <property type="entry name" value="QUINIDINE RESISTANCE PROTEIN 3"/>
    <property type="match status" value="1"/>
</dbReference>
<reference evidence="10" key="1">
    <citation type="journal article" date="2022" name="DNA Res.">
        <title>Genome analysis of five recently described species of the CUG-Ser clade uncovers Candida theae as a new hybrid lineage with pathogenic potential in the Candida parapsilosis species complex.</title>
        <authorList>
            <person name="Mixao V."/>
            <person name="Del Olmo V."/>
            <person name="Hegedusova E."/>
            <person name="Saus E."/>
            <person name="Pryszcz L."/>
            <person name="Cillingova A."/>
            <person name="Nosek J."/>
            <person name="Gabaldon T."/>
        </authorList>
    </citation>
    <scope>NUCLEOTIDE SEQUENCE</scope>
    <source>
        <strain evidence="10">CBS 10844</strain>
    </source>
</reference>
<evidence type="ECO:0000256" key="7">
    <source>
        <dbReference type="SAM" id="MobiDB-lite"/>
    </source>
</evidence>
<feature type="region of interest" description="Disordered" evidence="7">
    <location>
        <begin position="500"/>
        <end position="537"/>
    </location>
</feature>
<dbReference type="EMBL" id="JAHUZD010000140">
    <property type="protein sequence ID" value="KAI3402925.2"/>
    <property type="molecule type" value="Genomic_DNA"/>
</dbReference>
<feature type="compositionally biased region" description="Polar residues" evidence="7">
    <location>
        <begin position="9"/>
        <end position="26"/>
    </location>
</feature>
<evidence type="ECO:0000256" key="2">
    <source>
        <dbReference type="ARBA" id="ARBA00022448"/>
    </source>
</evidence>
<feature type="transmembrane region" description="Helical" evidence="8">
    <location>
        <begin position="734"/>
        <end position="758"/>
    </location>
</feature>
<evidence type="ECO:0000256" key="5">
    <source>
        <dbReference type="ARBA" id="ARBA00023136"/>
    </source>
</evidence>
<feature type="transmembrane region" description="Helical" evidence="8">
    <location>
        <begin position="673"/>
        <end position="699"/>
    </location>
</feature>
<feature type="transmembrane region" description="Helical" evidence="8">
    <location>
        <begin position="711"/>
        <end position="728"/>
    </location>
</feature>
<keyword evidence="5 8" id="KW-0472">Membrane</keyword>
<feature type="transmembrane region" description="Helical" evidence="8">
    <location>
        <begin position="241"/>
        <end position="268"/>
    </location>
</feature>
<feature type="transmembrane region" description="Helical" evidence="8">
    <location>
        <begin position="209"/>
        <end position="229"/>
    </location>
</feature>
<evidence type="ECO:0000256" key="6">
    <source>
        <dbReference type="ARBA" id="ARBA00038347"/>
    </source>
</evidence>
<dbReference type="Proteomes" id="UP001202479">
    <property type="component" value="Unassembled WGS sequence"/>
</dbReference>
<feature type="compositionally biased region" description="Basic and acidic residues" evidence="7">
    <location>
        <begin position="389"/>
        <end position="406"/>
    </location>
</feature>
<gene>
    <name evidence="10" type="ORF">KGF56_004386</name>
</gene>
<dbReference type="Gene3D" id="1.20.1250.20">
    <property type="entry name" value="MFS general substrate transporter like domains"/>
    <property type="match status" value="1"/>
</dbReference>
<accession>A0AAI9SU45</accession>
<dbReference type="InterPro" id="IPR020846">
    <property type="entry name" value="MFS_dom"/>
</dbReference>
<evidence type="ECO:0000256" key="4">
    <source>
        <dbReference type="ARBA" id="ARBA00022989"/>
    </source>
</evidence>
<feature type="transmembrane region" description="Helical" evidence="8">
    <location>
        <begin position="274"/>
        <end position="292"/>
    </location>
</feature>
<dbReference type="FunFam" id="1.20.1720.10:FF:000009">
    <property type="entry name" value="MFS multidrug transporter"/>
    <property type="match status" value="1"/>
</dbReference>
<dbReference type="GeneID" id="73382001"/>
<protein>
    <recommendedName>
        <fullName evidence="9">Major facilitator superfamily (MFS) profile domain-containing protein</fullName>
    </recommendedName>
</protein>
<comment type="similarity">
    <text evidence="6">Belongs to the major facilitator superfamily. CAR1 family.</text>
</comment>
<keyword evidence="3 8" id="KW-0812">Transmembrane</keyword>
<sequence length="778" mass="86445">MGDKEIDSSHSNTADNTATSQTNTQQLHTTIEQSEIVEQHSAPFHHATIEQHSAPFHHATIEQSEIVEQDSAPFHLQSDHLESDHGSTIDSETSHQPPDPILGPLADLEKSITSFESFQQQELAKLQSVKSTKSILSKETLRVKRSEKRGILPSIVFIPEYKDAREYSVKIKYCIVTIISLASITGPMGTSIMLPAIDDIVVKLNTTTSMVNISVGIYLLSLGIFPLWWSSFSERIGRRTIYVISFVFFVAFSIGTALSPSIGALIVLRVLQGGSSASVQAVGAGTIADLFAPTERGVAMGWYYLGPLMGPFLAPVLGGAVSQAWGWRATQWLLMIVAACNLISILLFLPETLRCVDNIAMLRKIMQQQQQEQQNKEEEGEQLSPKQGDCTEKDRDYEEKENEKTDGSSNFSNHEDGVSGAHSQQPQAIIDERELERVATNLSRRSVTQSIRSYIEDDSDEGPIVDPVMPTLSRLTTNRSFYSRRVQSNYVSNEIRRSMSINQSDLQPKPECSKSSKSVPNTPPPSSSSSSPSSSFKGRKAEFKRNCYDLFIRPLHSLVLLKHPPVLLVIIYSAISFAVIYFFNMTISYEYSREPYHFSQVIVGLMYIPNSITYLAASMIGGRWNDHLLNKYAKKHGELVPEARISWNIVLAVFLYPMACLIFGWTIKYGEFWLVPLIGTAICGFASMLVIGATVTYLVDTLPGKGATGVALNNLIRQILAAIATFIVEPLLRAIGPGILFTILMGILTVASLILVYLKKKGAYFRENYDLMKLYEKL</sequence>
<comment type="subcellular location">
    <subcellularLocation>
        <location evidence="1">Membrane</location>
        <topology evidence="1">Multi-pass membrane protein</topology>
    </subcellularLocation>
</comment>
<feature type="compositionally biased region" description="Basic and acidic residues" evidence="7">
    <location>
        <begin position="78"/>
        <end position="87"/>
    </location>
</feature>
<organism evidence="10 11">
    <name type="scientific">Candida oxycetoniae</name>
    <dbReference type="NCBI Taxonomy" id="497107"/>
    <lineage>
        <taxon>Eukaryota</taxon>
        <taxon>Fungi</taxon>
        <taxon>Dikarya</taxon>
        <taxon>Ascomycota</taxon>
        <taxon>Saccharomycotina</taxon>
        <taxon>Pichiomycetes</taxon>
        <taxon>Debaryomycetaceae</taxon>
        <taxon>Candida/Lodderomyces clade</taxon>
        <taxon>Candida</taxon>
    </lineage>
</organism>
<feature type="region of interest" description="Disordered" evidence="7">
    <location>
        <begin position="1"/>
        <end position="26"/>
    </location>
</feature>
<keyword evidence="11" id="KW-1185">Reference proteome</keyword>